<evidence type="ECO:0000313" key="2">
    <source>
        <dbReference type="EMBL" id="KER21598.1"/>
    </source>
</evidence>
<dbReference type="Proteomes" id="UP000054324">
    <property type="component" value="Unassembled WGS sequence"/>
</dbReference>
<keyword evidence="3" id="KW-1185">Reference proteome</keyword>
<dbReference type="OrthoDB" id="6287939at2759"/>
<dbReference type="AlphaFoldDB" id="A0A074Z3J3"/>
<reference evidence="2 3" key="1">
    <citation type="submission" date="2013-11" db="EMBL/GenBank/DDBJ databases">
        <title>Opisthorchis viverrini - life in the bile duct.</title>
        <authorList>
            <person name="Young N.D."/>
            <person name="Nagarajan N."/>
            <person name="Lin S.J."/>
            <person name="Korhonen P.K."/>
            <person name="Jex A.R."/>
            <person name="Hall R.S."/>
            <person name="Safavi-Hemami H."/>
            <person name="Kaewkong W."/>
            <person name="Bertrand D."/>
            <person name="Gao S."/>
            <person name="Seet Q."/>
            <person name="Wongkham S."/>
            <person name="Teh B.T."/>
            <person name="Wongkham C."/>
            <person name="Intapan P.M."/>
            <person name="Maleewong W."/>
            <person name="Yang X."/>
            <person name="Hu M."/>
            <person name="Wang Z."/>
            <person name="Hofmann A."/>
            <person name="Sternberg P.W."/>
            <person name="Tan P."/>
            <person name="Wang J."/>
            <person name="Gasser R.B."/>
        </authorList>
    </citation>
    <scope>NUCLEOTIDE SEQUENCE [LARGE SCALE GENOMIC DNA]</scope>
</reference>
<dbReference type="RefSeq" id="XP_009174653.1">
    <property type="nucleotide sequence ID" value="XM_009176389.1"/>
</dbReference>
<evidence type="ECO:0000256" key="1">
    <source>
        <dbReference type="SAM" id="MobiDB-lite"/>
    </source>
</evidence>
<protein>
    <submittedName>
        <fullName evidence="2">Uncharacterized protein</fullName>
    </submittedName>
</protein>
<dbReference type="EMBL" id="KL596955">
    <property type="protein sequence ID" value="KER21598.1"/>
    <property type="molecule type" value="Genomic_DNA"/>
</dbReference>
<evidence type="ECO:0000313" key="3">
    <source>
        <dbReference type="Proteomes" id="UP000054324"/>
    </source>
</evidence>
<dbReference type="KEGG" id="ovi:T265_10114"/>
<proteinExistence type="predicted"/>
<sequence>MARAVCRHRPPGDLLCNSRWSGSKVVNRNQLPKRRDTQEERPSRSSAEADMTEPSLAIDLPADKERMTVIMDKSDYVDKAKALLNDTTTYRRLENDQTKKLKRLKDL</sequence>
<feature type="compositionally biased region" description="Basic and acidic residues" evidence="1">
    <location>
        <begin position="33"/>
        <end position="43"/>
    </location>
</feature>
<feature type="region of interest" description="Disordered" evidence="1">
    <location>
        <begin position="25"/>
        <end position="61"/>
    </location>
</feature>
<accession>A0A074Z3J3</accession>
<name>A0A074Z3J3_OPIVI</name>
<organism evidence="2 3">
    <name type="scientific">Opisthorchis viverrini</name>
    <name type="common">Southeast Asian liver fluke</name>
    <dbReference type="NCBI Taxonomy" id="6198"/>
    <lineage>
        <taxon>Eukaryota</taxon>
        <taxon>Metazoa</taxon>
        <taxon>Spiralia</taxon>
        <taxon>Lophotrochozoa</taxon>
        <taxon>Platyhelminthes</taxon>
        <taxon>Trematoda</taxon>
        <taxon>Digenea</taxon>
        <taxon>Opisthorchiida</taxon>
        <taxon>Opisthorchiata</taxon>
        <taxon>Opisthorchiidae</taxon>
        <taxon>Opisthorchis</taxon>
    </lineage>
</organism>
<dbReference type="GeneID" id="20324282"/>
<dbReference type="CTD" id="20324282"/>
<gene>
    <name evidence="2" type="ORF">T265_10114</name>
</gene>